<sequence length="494" mass="55354">MSLTVDLSSPTTSKHGLHQNISPSSPSGINVLIVGAGPVGVYTALCCWRKGHNVRIIERSPVARTQGDFFTITQQIISHIQTWPDLVEENERIAVDPWVLYSKINGDVISGPEAFNWKPRTAAVVQDDQQGETPRRMYRHHRPKFLQMLISQLERVGIKIEYGCRVTEYYENKGVGGVVLDDGRKMEADVVVAADGIGTKSHKLVNNHDVRARSSGWASFRAAFPVERIAEDKELDEGLAILDNGHPLVRMMHGPGVHMIILRTNDIVSWGIMHKDDGGAQESWQQTVKVDTVLDCLSKVPDVPDFVKRLIKATPEDGIVDWKLMLRNPQPIITSPLGRLVQAGDAAHTYLPSSGSGANQGIEDAIYLATCLELGGKENVQWATRVHNKLRFERVSCCQKVGFINFARRNNKDAQAVSRDPSKIKTEQGQWMWRHEPEKYAYDNYHPALEHLQNGAEFANTNIPRGHVHEDWTVDELMAKIEKGEPIEFDGDWS</sequence>
<dbReference type="PANTHER" id="PTHR13789:SF315">
    <property type="entry name" value="FAD-DEPENDENT MONOOXYGENASE MDPD"/>
    <property type="match status" value="1"/>
</dbReference>
<dbReference type="InterPro" id="IPR002938">
    <property type="entry name" value="FAD-bd"/>
</dbReference>
<feature type="domain" description="FAD-binding" evidence="9">
    <location>
        <begin position="30"/>
        <end position="372"/>
    </location>
</feature>
<comment type="similarity">
    <text evidence="3">Belongs to the paxM FAD-dependent monooxygenase family.</text>
</comment>
<evidence type="ECO:0000256" key="8">
    <source>
        <dbReference type="SAM" id="MobiDB-lite"/>
    </source>
</evidence>
<evidence type="ECO:0000259" key="9">
    <source>
        <dbReference type="Pfam" id="PF01494"/>
    </source>
</evidence>
<evidence type="ECO:0000256" key="6">
    <source>
        <dbReference type="ARBA" id="ARBA00023002"/>
    </source>
</evidence>
<evidence type="ECO:0000256" key="3">
    <source>
        <dbReference type="ARBA" id="ARBA00007992"/>
    </source>
</evidence>
<evidence type="ECO:0000313" key="10">
    <source>
        <dbReference type="EMBL" id="ETS78337.1"/>
    </source>
</evidence>
<evidence type="ECO:0000256" key="2">
    <source>
        <dbReference type="ARBA" id="ARBA00005179"/>
    </source>
</evidence>
<dbReference type="KEGG" id="pfy:PFICI_10399"/>
<gene>
    <name evidence="10" type="ORF">PFICI_10399</name>
</gene>
<dbReference type="InParanoid" id="W3WZ02"/>
<dbReference type="InterPro" id="IPR050493">
    <property type="entry name" value="FAD-dep_Monooxygenase_BioMet"/>
</dbReference>
<keyword evidence="4" id="KW-0285">Flavoprotein</keyword>
<dbReference type="HOGENOM" id="CLU_009665_19_1_1"/>
<evidence type="ECO:0000256" key="1">
    <source>
        <dbReference type="ARBA" id="ARBA00001974"/>
    </source>
</evidence>
<dbReference type="SUPFAM" id="SSF51905">
    <property type="entry name" value="FAD/NAD(P)-binding domain"/>
    <property type="match status" value="1"/>
</dbReference>
<name>W3WZ02_PESFW</name>
<dbReference type="OrthoDB" id="16820at2759"/>
<dbReference type="Pfam" id="PF01494">
    <property type="entry name" value="FAD_binding_3"/>
    <property type="match status" value="1"/>
</dbReference>
<evidence type="ECO:0000256" key="4">
    <source>
        <dbReference type="ARBA" id="ARBA00022630"/>
    </source>
</evidence>
<protein>
    <recommendedName>
        <fullName evidence="9">FAD-binding domain-containing protein</fullName>
    </recommendedName>
</protein>
<dbReference type="eggNOG" id="KOG2614">
    <property type="taxonomic scope" value="Eukaryota"/>
</dbReference>
<keyword evidence="11" id="KW-1185">Reference proteome</keyword>
<dbReference type="PRINTS" id="PR00420">
    <property type="entry name" value="RNGMNOXGNASE"/>
</dbReference>
<keyword evidence="6" id="KW-0560">Oxidoreductase</keyword>
<dbReference type="Gene3D" id="3.50.50.60">
    <property type="entry name" value="FAD/NAD(P)-binding domain"/>
    <property type="match status" value="1"/>
</dbReference>
<dbReference type="GeneID" id="19275412"/>
<dbReference type="STRING" id="1229662.W3WZ02"/>
<dbReference type="PANTHER" id="PTHR13789">
    <property type="entry name" value="MONOOXYGENASE"/>
    <property type="match status" value="1"/>
</dbReference>
<feature type="region of interest" description="Disordered" evidence="8">
    <location>
        <begin position="1"/>
        <end position="21"/>
    </location>
</feature>
<accession>W3WZ02</accession>
<proteinExistence type="inferred from homology"/>
<keyword evidence="7" id="KW-0503">Monooxygenase</keyword>
<dbReference type="GO" id="GO:0071949">
    <property type="term" value="F:FAD binding"/>
    <property type="evidence" value="ECO:0007669"/>
    <property type="project" value="InterPro"/>
</dbReference>
<dbReference type="RefSeq" id="XP_007837171.1">
    <property type="nucleotide sequence ID" value="XM_007838980.1"/>
</dbReference>
<reference evidence="11" key="1">
    <citation type="journal article" date="2015" name="BMC Genomics">
        <title>Genomic and transcriptomic analysis of the endophytic fungus Pestalotiopsis fici reveals its lifestyle and high potential for synthesis of natural products.</title>
        <authorList>
            <person name="Wang X."/>
            <person name="Zhang X."/>
            <person name="Liu L."/>
            <person name="Xiang M."/>
            <person name="Wang W."/>
            <person name="Sun X."/>
            <person name="Che Y."/>
            <person name="Guo L."/>
            <person name="Liu G."/>
            <person name="Guo L."/>
            <person name="Wang C."/>
            <person name="Yin W.B."/>
            <person name="Stadler M."/>
            <person name="Zhang X."/>
            <person name="Liu X."/>
        </authorList>
    </citation>
    <scope>NUCLEOTIDE SEQUENCE [LARGE SCALE GENOMIC DNA]</scope>
    <source>
        <strain evidence="11">W106-1 / CGMCC3.15140</strain>
    </source>
</reference>
<dbReference type="AlphaFoldDB" id="W3WZ02"/>
<evidence type="ECO:0000256" key="5">
    <source>
        <dbReference type="ARBA" id="ARBA00022827"/>
    </source>
</evidence>
<organism evidence="10 11">
    <name type="scientific">Pestalotiopsis fici (strain W106-1 / CGMCC3.15140)</name>
    <dbReference type="NCBI Taxonomy" id="1229662"/>
    <lineage>
        <taxon>Eukaryota</taxon>
        <taxon>Fungi</taxon>
        <taxon>Dikarya</taxon>
        <taxon>Ascomycota</taxon>
        <taxon>Pezizomycotina</taxon>
        <taxon>Sordariomycetes</taxon>
        <taxon>Xylariomycetidae</taxon>
        <taxon>Amphisphaeriales</taxon>
        <taxon>Sporocadaceae</taxon>
        <taxon>Pestalotiopsis</taxon>
    </lineage>
</organism>
<evidence type="ECO:0000256" key="7">
    <source>
        <dbReference type="ARBA" id="ARBA00023033"/>
    </source>
</evidence>
<dbReference type="Proteomes" id="UP000030651">
    <property type="component" value="Unassembled WGS sequence"/>
</dbReference>
<comment type="pathway">
    <text evidence="2">Secondary metabolite biosynthesis.</text>
</comment>
<evidence type="ECO:0000313" key="11">
    <source>
        <dbReference type="Proteomes" id="UP000030651"/>
    </source>
</evidence>
<dbReference type="EMBL" id="KI912115">
    <property type="protein sequence ID" value="ETS78337.1"/>
    <property type="molecule type" value="Genomic_DNA"/>
</dbReference>
<keyword evidence="5" id="KW-0274">FAD</keyword>
<comment type="cofactor">
    <cofactor evidence="1">
        <name>FAD</name>
        <dbReference type="ChEBI" id="CHEBI:57692"/>
    </cofactor>
</comment>
<dbReference type="GO" id="GO:0004497">
    <property type="term" value="F:monooxygenase activity"/>
    <property type="evidence" value="ECO:0007669"/>
    <property type="project" value="UniProtKB-KW"/>
</dbReference>
<dbReference type="InterPro" id="IPR036188">
    <property type="entry name" value="FAD/NAD-bd_sf"/>
</dbReference>
<dbReference type="OMA" id="RVSCLQK"/>